<feature type="region of interest" description="Disordered" evidence="8">
    <location>
        <begin position="1"/>
        <end position="25"/>
    </location>
</feature>
<dbReference type="EC" id="4.2.2.29" evidence="7"/>
<name>A0A4Q9V2V7_9ACTO</name>
<sequence>MTDFFAGDENRVNDSSRNARKRSRRRRRQIRSAAFLALVTGLVVFAAVVSWPYVSSMFSSTSEEDFTGSGTESVVITIPKGASGSAIGKILEEKGVVASQSAFVEAFNANPRSGSIQPGSYALKKKISGADAVAALLDPASKAEIKVTIPEGFTVKQVKDRLVNVLGVEQAAVDKAASDTASLGLPAEAKGNLEGWIPPLTYTFAPGTNAQEALKQMVAKRVKELESSGIARDQWERQIIVASIVQREVSWSDHYAQVARVIENRLNDKSQVHGYLQMDSTVMYGVGKTSGIPTNADIQNDNPYNTYKHPGLPAGPISSPSIDVIKATVNPPAGDWLYFVTVNLDTGETKFSNSLEEHNKNVQEFRQWYAANKK</sequence>
<evidence type="ECO:0000256" key="7">
    <source>
        <dbReference type="HAMAP-Rule" id="MF_02065"/>
    </source>
</evidence>
<dbReference type="GO" id="GO:0005886">
    <property type="term" value="C:plasma membrane"/>
    <property type="evidence" value="ECO:0007669"/>
    <property type="project" value="UniProtKB-SubCell"/>
</dbReference>
<comment type="subcellular location">
    <subcellularLocation>
        <location evidence="7">Cell membrane</location>
        <topology evidence="7">Single-pass membrane protein</topology>
    </subcellularLocation>
</comment>
<keyword evidence="5 7" id="KW-0456">Lyase</keyword>
<evidence type="ECO:0000256" key="8">
    <source>
        <dbReference type="SAM" id="MobiDB-lite"/>
    </source>
</evidence>
<dbReference type="RefSeq" id="WP_131280018.1">
    <property type="nucleotide sequence ID" value="NZ_JBHSLR010000009.1"/>
</dbReference>
<gene>
    <name evidence="7 9" type="primary">mltG</name>
    <name evidence="9" type="ORF">EZJ44_03155</name>
</gene>
<keyword evidence="3 7" id="KW-1133">Transmembrane helix</keyword>
<dbReference type="GO" id="GO:0071555">
    <property type="term" value="P:cell wall organization"/>
    <property type="evidence" value="ECO:0007669"/>
    <property type="project" value="UniProtKB-KW"/>
</dbReference>
<dbReference type="EMBL" id="SJDT01000002">
    <property type="protein sequence ID" value="TBW22908.1"/>
    <property type="molecule type" value="Genomic_DNA"/>
</dbReference>
<dbReference type="Gene3D" id="3.30.160.60">
    <property type="entry name" value="Classic Zinc Finger"/>
    <property type="match status" value="1"/>
</dbReference>
<accession>A0A4Q9V2V7</accession>
<dbReference type="OrthoDB" id="9814591at2"/>
<comment type="function">
    <text evidence="7">Functions as a peptidoglycan terminase that cleaves nascent peptidoglycan strands endolytically to terminate their elongation.</text>
</comment>
<feature type="site" description="Important for catalytic activity" evidence="7">
    <location>
        <position position="248"/>
    </location>
</feature>
<evidence type="ECO:0000256" key="6">
    <source>
        <dbReference type="ARBA" id="ARBA00023316"/>
    </source>
</evidence>
<dbReference type="CDD" id="cd08010">
    <property type="entry name" value="MltG_like"/>
    <property type="match status" value="1"/>
</dbReference>
<dbReference type="PANTHER" id="PTHR30518:SF2">
    <property type="entry name" value="ENDOLYTIC MUREIN TRANSGLYCOSYLASE"/>
    <property type="match status" value="1"/>
</dbReference>
<evidence type="ECO:0000313" key="10">
    <source>
        <dbReference type="Proteomes" id="UP000293036"/>
    </source>
</evidence>
<comment type="similarity">
    <text evidence="7">Belongs to the transglycosylase MltG family.</text>
</comment>
<dbReference type="Gene3D" id="3.30.1490.480">
    <property type="entry name" value="Endolytic murein transglycosylase"/>
    <property type="match status" value="1"/>
</dbReference>
<dbReference type="Proteomes" id="UP000293036">
    <property type="component" value="Unassembled WGS sequence"/>
</dbReference>
<evidence type="ECO:0000256" key="1">
    <source>
        <dbReference type="ARBA" id="ARBA00022475"/>
    </source>
</evidence>
<keyword evidence="1 7" id="KW-1003">Cell membrane</keyword>
<dbReference type="InterPro" id="IPR003770">
    <property type="entry name" value="MLTG-like"/>
</dbReference>
<keyword evidence="2 7" id="KW-0812">Transmembrane</keyword>
<proteinExistence type="inferred from homology"/>
<dbReference type="PANTHER" id="PTHR30518">
    <property type="entry name" value="ENDOLYTIC MUREIN TRANSGLYCOSYLASE"/>
    <property type="match status" value="1"/>
</dbReference>
<dbReference type="AlphaFoldDB" id="A0A4Q9V2V7"/>
<protein>
    <recommendedName>
        <fullName evidence="7">Endolytic murein transglycosylase</fullName>
        <ecNumber evidence="7">4.2.2.29</ecNumber>
    </recommendedName>
    <alternativeName>
        <fullName evidence="7">Peptidoglycan lytic transglycosylase</fullName>
    </alternativeName>
    <alternativeName>
        <fullName evidence="7">Peptidoglycan polymerization terminase</fullName>
    </alternativeName>
</protein>
<feature type="transmembrane region" description="Helical" evidence="7">
    <location>
        <begin position="30"/>
        <end position="54"/>
    </location>
</feature>
<dbReference type="GO" id="GO:0009252">
    <property type="term" value="P:peptidoglycan biosynthetic process"/>
    <property type="evidence" value="ECO:0007669"/>
    <property type="project" value="UniProtKB-UniRule"/>
</dbReference>
<keyword evidence="10" id="KW-1185">Reference proteome</keyword>
<evidence type="ECO:0000256" key="3">
    <source>
        <dbReference type="ARBA" id="ARBA00022989"/>
    </source>
</evidence>
<dbReference type="GO" id="GO:0008932">
    <property type="term" value="F:lytic endotransglycosylase activity"/>
    <property type="evidence" value="ECO:0007669"/>
    <property type="project" value="UniProtKB-UniRule"/>
</dbReference>
<evidence type="ECO:0000256" key="2">
    <source>
        <dbReference type="ARBA" id="ARBA00022692"/>
    </source>
</evidence>
<comment type="catalytic activity">
    <reaction evidence="7">
        <text>a peptidoglycan chain = a peptidoglycan chain with N-acetyl-1,6-anhydromuramyl-[peptide] at the reducing end + a peptidoglycan chain with N-acetylglucosamine at the non-reducing end.</text>
        <dbReference type="EC" id="4.2.2.29"/>
    </reaction>
</comment>
<dbReference type="HAMAP" id="MF_02065">
    <property type="entry name" value="MltG"/>
    <property type="match status" value="1"/>
</dbReference>
<keyword evidence="4 7" id="KW-0472">Membrane</keyword>
<dbReference type="NCBIfam" id="TIGR00247">
    <property type="entry name" value="endolytic transglycosylase MltG"/>
    <property type="match status" value="1"/>
</dbReference>
<keyword evidence="6 7" id="KW-0961">Cell wall biogenesis/degradation</keyword>
<dbReference type="Pfam" id="PF02618">
    <property type="entry name" value="YceG"/>
    <property type="match status" value="1"/>
</dbReference>
<organism evidence="9 10">
    <name type="scientific">Arcanobacterium bovis</name>
    <dbReference type="NCBI Taxonomy" id="2529275"/>
    <lineage>
        <taxon>Bacteria</taxon>
        <taxon>Bacillati</taxon>
        <taxon>Actinomycetota</taxon>
        <taxon>Actinomycetes</taxon>
        <taxon>Actinomycetales</taxon>
        <taxon>Actinomycetaceae</taxon>
        <taxon>Arcanobacterium</taxon>
    </lineage>
</organism>
<evidence type="ECO:0000256" key="5">
    <source>
        <dbReference type="ARBA" id="ARBA00023239"/>
    </source>
</evidence>
<comment type="caution">
    <text evidence="9">The sequence shown here is derived from an EMBL/GenBank/DDBJ whole genome shotgun (WGS) entry which is preliminary data.</text>
</comment>
<evidence type="ECO:0000313" key="9">
    <source>
        <dbReference type="EMBL" id="TBW22908.1"/>
    </source>
</evidence>
<evidence type="ECO:0000256" key="4">
    <source>
        <dbReference type="ARBA" id="ARBA00023136"/>
    </source>
</evidence>
<reference evidence="9 10" key="1">
    <citation type="submission" date="2019-02" db="EMBL/GenBank/DDBJ databases">
        <title>Arcanobacterium bovis sp. nov., isolated from the milk of a cow with mastitis.</title>
        <authorList>
            <person name="Sammra O."/>
            <person name="Foster G."/>
            <person name="Hassan A."/>
            <person name="Alssahen M."/>
            <person name="Laemmler C."/>
            <person name="Borowiak M."/>
            <person name="Malorny B."/>
            <person name="Abdulmawjood A."/>
        </authorList>
    </citation>
    <scope>NUCLEOTIDE SEQUENCE [LARGE SCALE GENOMIC DNA]</scope>
    <source>
        <strain evidence="9 10">C605018/01/1</strain>
    </source>
</reference>